<evidence type="ECO:0000256" key="2">
    <source>
        <dbReference type="SAM" id="MobiDB-lite"/>
    </source>
</evidence>
<dbReference type="EMBL" id="CM000584">
    <property type="protein sequence ID" value="EWG46529.1"/>
    <property type="molecule type" value="Genomic_DNA"/>
</dbReference>
<protein>
    <recommendedName>
        <fullName evidence="3">Zn(2)-C6 fungal-type domain-containing protein</fullName>
    </recommendedName>
</protein>
<evidence type="ECO:0000313" key="5">
    <source>
        <dbReference type="Proteomes" id="UP000009096"/>
    </source>
</evidence>
<dbReference type="KEGG" id="fvr:FVEG_06986"/>
<name>W7MFW6_GIBM7</name>
<dbReference type="GO" id="GO:0008270">
    <property type="term" value="F:zinc ion binding"/>
    <property type="evidence" value="ECO:0007669"/>
    <property type="project" value="InterPro"/>
</dbReference>
<dbReference type="InterPro" id="IPR001138">
    <property type="entry name" value="Zn2Cys6_DnaBD"/>
</dbReference>
<dbReference type="GeneID" id="30064837"/>
<dbReference type="Gene3D" id="4.10.240.10">
    <property type="entry name" value="Zn(2)-C6 fungal-type DNA-binding domain"/>
    <property type="match status" value="1"/>
</dbReference>
<proteinExistence type="predicted"/>
<evidence type="ECO:0000256" key="1">
    <source>
        <dbReference type="ARBA" id="ARBA00023242"/>
    </source>
</evidence>
<dbReference type="VEuPathDB" id="FungiDB:FVEG_06986"/>
<accession>W7MFW6</accession>
<feature type="domain" description="Zn(2)-C6 fungal-type" evidence="3">
    <location>
        <begin position="12"/>
        <end position="38"/>
    </location>
</feature>
<reference evidence="4 5" key="1">
    <citation type="journal article" date="2010" name="Nature">
        <title>Comparative genomics reveals mobile pathogenicity chromosomes in Fusarium.</title>
        <authorList>
            <person name="Ma L.J."/>
            <person name="van der Does H.C."/>
            <person name="Borkovich K.A."/>
            <person name="Coleman J.J."/>
            <person name="Daboussi M.J."/>
            <person name="Di Pietro A."/>
            <person name="Dufresne M."/>
            <person name="Freitag M."/>
            <person name="Grabherr M."/>
            <person name="Henrissat B."/>
            <person name="Houterman P.M."/>
            <person name="Kang S."/>
            <person name="Shim W.B."/>
            <person name="Woloshuk C."/>
            <person name="Xie X."/>
            <person name="Xu J.R."/>
            <person name="Antoniw J."/>
            <person name="Baker S.E."/>
            <person name="Bluhm B.H."/>
            <person name="Breakspear A."/>
            <person name="Brown D.W."/>
            <person name="Butchko R.A."/>
            <person name="Chapman S."/>
            <person name="Coulson R."/>
            <person name="Coutinho P.M."/>
            <person name="Danchin E.G."/>
            <person name="Diener A."/>
            <person name="Gale L.R."/>
            <person name="Gardiner D.M."/>
            <person name="Goff S."/>
            <person name="Hammond-Kosack K.E."/>
            <person name="Hilburn K."/>
            <person name="Hua-Van A."/>
            <person name="Jonkers W."/>
            <person name="Kazan K."/>
            <person name="Kodira C.D."/>
            <person name="Koehrsen M."/>
            <person name="Kumar L."/>
            <person name="Lee Y.H."/>
            <person name="Li L."/>
            <person name="Manners J.M."/>
            <person name="Miranda-Saavedra D."/>
            <person name="Mukherjee M."/>
            <person name="Park G."/>
            <person name="Park J."/>
            <person name="Park S.Y."/>
            <person name="Proctor R.H."/>
            <person name="Regev A."/>
            <person name="Ruiz-Roldan M.C."/>
            <person name="Sain D."/>
            <person name="Sakthikumar S."/>
            <person name="Sykes S."/>
            <person name="Schwartz D.C."/>
            <person name="Turgeon B.G."/>
            <person name="Wapinski I."/>
            <person name="Yoder O."/>
            <person name="Young S."/>
            <person name="Zeng Q."/>
            <person name="Zhou S."/>
            <person name="Galagan J."/>
            <person name="Cuomo C.A."/>
            <person name="Kistler H.C."/>
            <person name="Rep M."/>
        </authorList>
    </citation>
    <scope>NUCLEOTIDE SEQUENCE [LARGE SCALE GENOMIC DNA]</scope>
    <source>
        <strain evidence="5">M3125 / FGSC 7600</strain>
    </source>
</reference>
<dbReference type="SUPFAM" id="SSF57701">
    <property type="entry name" value="Zn2/Cys6 DNA-binding domain"/>
    <property type="match status" value="1"/>
</dbReference>
<feature type="compositionally biased region" description="Low complexity" evidence="2">
    <location>
        <begin position="231"/>
        <end position="251"/>
    </location>
</feature>
<dbReference type="PROSITE" id="PS50048">
    <property type="entry name" value="ZN2_CY6_FUNGAL_2"/>
    <property type="match status" value="1"/>
</dbReference>
<keyword evidence="1" id="KW-0539">Nucleus</keyword>
<organism evidence="4 5">
    <name type="scientific">Gibberella moniliformis (strain M3125 / FGSC 7600)</name>
    <name type="common">Maize ear and stalk rot fungus</name>
    <name type="synonym">Fusarium verticillioides</name>
    <dbReference type="NCBI Taxonomy" id="334819"/>
    <lineage>
        <taxon>Eukaryota</taxon>
        <taxon>Fungi</taxon>
        <taxon>Dikarya</taxon>
        <taxon>Ascomycota</taxon>
        <taxon>Pezizomycotina</taxon>
        <taxon>Sordariomycetes</taxon>
        <taxon>Hypocreomycetidae</taxon>
        <taxon>Hypocreales</taxon>
        <taxon>Nectriaceae</taxon>
        <taxon>Fusarium</taxon>
        <taxon>Fusarium fujikuroi species complex</taxon>
    </lineage>
</organism>
<dbReference type="CDD" id="cd00067">
    <property type="entry name" value="GAL4"/>
    <property type="match status" value="1"/>
</dbReference>
<dbReference type="Pfam" id="PF00172">
    <property type="entry name" value="Zn_clus"/>
    <property type="match status" value="1"/>
</dbReference>
<dbReference type="InterPro" id="IPR036864">
    <property type="entry name" value="Zn2-C6_fun-type_DNA-bd_sf"/>
</dbReference>
<sequence>MERRNVPYASNACFTCRRLKRKCDKDEPCKPCKTRNLQSVKESLTEMFHTDRRTSADTASSYTRFCYLIRQRSSFLQGFGYVLGDGNPIVEHPQVLPVLRKAIHKFQNGQQTICHRDLTIEILLGEPKQSAKLSVLHDGEVLITAEFFGEAPGQQVKVWLLKIADGTTSFLGPPTWLGPTRWCIVTNYDNLIGHAVIFTRRPGEEVISVPVPPGSNKLLFLESSQSPFLESSQSPFLESSQSPSHESTSFSVPWVSSPQAERQPTCAWVYKYGGERSSQKGILIKLNSVYYTGEANRHLRKLLIASVEEQSGEDSRHCEELSITPYRIHYCTEKYVEKKLQLEANFSRDISDRSIFIEAYTPGERRCSIYAQQHKEASQCSISIDTDYYRDKIIVFNCDDEYIASCPVKRRWTVHCENLLYKMKRKKKDDSYIYNFFSSYVRSYIAEDLAWFSQTVKRKYSQGRKSVVSKLIASGKEFHWRKDRQNLGDEFRGMQYSAFYELWRTQGVGQGRYSRVRYN</sequence>
<dbReference type="RefSeq" id="XP_018752720.1">
    <property type="nucleotide sequence ID" value="XM_018895471.1"/>
</dbReference>
<dbReference type="Proteomes" id="UP000009096">
    <property type="component" value="Chromosome 7"/>
</dbReference>
<evidence type="ECO:0000259" key="3">
    <source>
        <dbReference type="PROSITE" id="PS50048"/>
    </source>
</evidence>
<feature type="region of interest" description="Disordered" evidence="2">
    <location>
        <begin position="231"/>
        <end position="252"/>
    </location>
</feature>
<dbReference type="EMBL" id="DS022249">
    <property type="protein sequence ID" value="EWG46529.1"/>
    <property type="molecule type" value="Genomic_DNA"/>
</dbReference>
<dbReference type="GO" id="GO:0000981">
    <property type="term" value="F:DNA-binding transcription factor activity, RNA polymerase II-specific"/>
    <property type="evidence" value="ECO:0007669"/>
    <property type="project" value="InterPro"/>
</dbReference>
<dbReference type="OrthoDB" id="2123952at2759"/>
<dbReference type="AlphaFoldDB" id="W7MFW6"/>
<gene>
    <name evidence="4" type="ORF">FVEG_06986</name>
</gene>
<keyword evidence="5" id="KW-1185">Reference proteome</keyword>
<evidence type="ECO:0000313" key="4">
    <source>
        <dbReference type="EMBL" id="EWG46529.1"/>
    </source>
</evidence>